<evidence type="ECO:0000256" key="1">
    <source>
        <dbReference type="SAM" id="SignalP"/>
    </source>
</evidence>
<evidence type="ECO:0000313" key="3">
    <source>
        <dbReference type="Proteomes" id="UP000791440"/>
    </source>
</evidence>
<feature type="signal peptide" evidence="1">
    <location>
        <begin position="1"/>
        <end position="22"/>
    </location>
</feature>
<gene>
    <name evidence="2" type="ORF">O3G_MSEX009171</name>
</gene>
<name>A0A922CR32_MANSE</name>
<dbReference type="AlphaFoldDB" id="A0A922CR32"/>
<dbReference type="Proteomes" id="UP000791440">
    <property type="component" value="Unassembled WGS sequence"/>
</dbReference>
<feature type="chain" id="PRO_5037019031" evidence="1">
    <location>
        <begin position="23"/>
        <end position="221"/>
    </location>
</feature>
<keyword evidence="3" id="KW-1185">Reference proteome</keyword>
<sequence length="221" mass="24580">MLPITATILLQLYLVQIAPVWLRPVKTGTWKQNIVQLGTETSDSTIITKKETTIKPTVTRTVMTELLKKINAIEAIVSAMDAEETTAKPAMYKPKIAGTETTDAQPDWTEPSETVYKYEMGFDSLESLESFEVPTVCVPINGFLTTCHILRNADAAKFTSPVHGTISTMGLFKGGKVPATPSNLPEQYRCSSHSICELWDWAKQQPVAWFRRIINSSIMPD</sequence>
<keyword evidence="1" id="KW-0732">Signal</keyword>
<dbReference type="EMBL" id="JH668489">
    <property type="protein sequence ID" value="KAG6455362.1"/>
    <property type="molecule type" value="Genomic_DNA"/>
</dbReference>
<reference evidence="2" key="2">
    <citation type="submission" date="2020-12" db="EMBL/GenBank/DDBJ databases">
        <authorList>
            <person name="Kanost M."/>
        </authorList>
    </citation>
    <scope>NUCLEOTIDE SEQUENCE</scope>
</reference>
<proteinExistence type="predicted"/>
<evidence type="ECO:0000313" key="2">
    <source>
        <dbReference type="EMBL" id="KAG6455362.1"/>
    </source>
</evidence>
<accession>A0A922CR32</accession>
<protein>
    <submittedName>
        <fullName evidence="2">Uncharacterized protein</fullName>
    </submittedName>
</protein>
<reference evidence="2" key="1">
    <citation type="journal article" date="2016" name="Insect Biochem. Mol. Biol.">
        <title>Multifaceted biological insights from a draft genome sequence of the tobacco hornworm moth, Manduca sexta.</title>
        <authorList>
            <person name="Kanost M.R."/>
            <person name="Arrese E.L."/>
            <person name="Cao X."/>
            <person name="Chen Y.R."/>
            <person name="Chellapilla S."/>
            <person name="Goldsmith M.R."/>
            <person name="Grosse-Wilde E."/>
            <person name="Heckel D.G."/>
            <person name="Herndon N."/>
            <person name="Jiang H."/>
            <person name="Papanicolaou A."/>
            <person name="Qu J."/>
            <person name="Soulages J.L."/>
            <person name="Vogel H."/>
            <person name="Walters J."/>
            <person name="Waterhouse R.M."/>
            <person name="Ahn S.J."/>
            <person name="Almeida F.C."/>
            <person name="An C."/>
            <person name="Aqrawi P."/>
            <person name="Bretschneider A."/>
            <person name="Bryant W.B."/>
            <person name="Bucks S."/>
            <person name="Chao H."/>
            <person name="Chevignon G."/>
            <person name="Christen J.M."/>
            <person name="Clarke D.F."/>
            <person name="Dittmer N.T."/>
            <person name="Ferguson L.C.F."/>
            <person name="Garavelou S."/>
            <person name="Gordon K.H.J."/>
            <person name="Gunaratna R.T."/>
            <person name="Han Y."/>
            <person name="Hauser F."/>
            <person name="He Y."/>
            <person name="Heidel-Fischer H."/>
            <person name="Hirsh A."/>
            <person name="Hu Y."/>
            <person name="Jiang H."/>
            <person name="Kalra D."/>
            <person name="Klinner C."/>
            <person name="Konig C."/>
            <person name="Kovar C."/>
            <person name="Kroll A.R."/>
            <person name="Kuwar S.S."/>
            <person name="Lee S.L."/>
            <person name="Lehman R."/>
            <person name="Li K."/>
            <person name="Li Z."/>
            <person name="Liang H."/>
            <person name="Lovelace S."/>
            <person name="Lu Z."/>
            <person name="Mansfield J.H."/>
            <person name="McCulloch K.J."/>
            <person name="Mathew T."/>
            <person name="Morton B."/>
            <person name="Muzny D.M."/>
            <person name="Neunemann D."/>
            <person name="Ongeri F."/>
            <person name="Pauchet Y."/>
            <person name="Pu L.L."/>
            <person name="Pyrousis I."/>
            <person name="Rao X.J."/>
            <person name="Redding A."/>
            <person name="Roesel C."/>
            <person name="Sanchez-Gracia A."/>
            <person name="Schaack S."/>
            <person name="Shukla A."/>
            <person name="Tetreau G."/>
            <person name="Wang Y."/>
            <person name="Xiong G.H."/>
            <person name="Traut W."/>
            <person name="Walsh T.K."/>
            <person name="Worley K.C."/>
            <person name="Wu D."/>
            <person name="Wu W."/>
            <person name="Wu Y.Q."/>
            <person name="Zhang X."/>
            <person name="Zou Z."/>
            <person name="Zucker H."/>
            <person name="Briscoe A.D."/>
            <person name="Burmester T."/>
            <person name="Clem R.J."/>
            <person name="Feyereisen R."/>
            <person name="Grimmelikhuijzen C.J.P."/>
            <person name="Hamodrakas S.J."/>
            <person name="Hansson B.S."/>
            <person name="Huguet E."/>
            <person name="Jermiin L.S."/>
            <person name="Lan Q."/>
            <person name="Lehman H.K."/>
            <person name="Lorenzen M."/>
            <person name="Merzendorfer H."/>
            <person name="Michalopoulos I."/>
            <person name="Morton D.B."/>
            <person name="Muthukrishnan S."/>
            <person name="Oakeshott J.G."/>
            <person name="Palmer W."/>
            <person name="Park Y."/>
            <person name="Passarelli A.L."/>
            <person name="Rozas J."/>
            <person name="Schwartz L.M."/>
            <person name="Smith W."/>
            <person name="Southgate A."/>
            <person name="Vilcinskas A."/>
            <person name="Vogt R."/>
            <person name="Wang P."/>
            <person name="Werren J."/>
            <person name="Yu X.Q."/>
            <person name="Zhou J.J."/>
            <person name="Brown S.J."/>
            <person name="Scherer S.E."/>
            <person name="Richards S."/>
            <person name="Blissard G.W."/>
        </authorList>
    </citation>
    <scope>NUCLEOTIDE SEQUENCE</scope>
</reference>
<comment type="caution">
    <text evidence="2">The sequence shown here is derived from an EMBL/GenBank/DDBJ whole genome shotgun (WGS) entry which is preliminary data.</text>
</comment>
<organism evidence="2 3">
    <name type="scientific">Manduca sexta</name>
    <name type="common">Tobacco hawkmoth</name>
    <name type="synonym">Tobacco hornworm</name>
    <dbReference type="NCBI Taxonomy" id="7130"/>
    <lineage>
        <taxon>Eukaryota</taxon>
        <taxon>Metazoa</taxon>
        <taxon>Ecdysozoa</taxon>
        <taxon>Arthropoda</taxon>
        <taxon>Hexapoda</taxon>
        <taxon>Insecta</taxon>
        <taxon>Pterygota</taxon>
        <taxon>Neoptera</taxon>
        <taxon>Endopterygota</taxon>
        <taxon>Lepidoptera</taxon>
        <taxon>Glossata</taxon>
        <taxon>Ditrysia</taxon>
        <taxon>Bombycoidea</taxon>
        <taxon>Sphingidae</taxon>
        <taxon>Sphinginae</taxon>
        <taxon>Sphingini</taxon>
        <taxon>Manduca</taxon>
    </lineage>
</organism>